<dbReference type="GO" id="GO:0030288">
    <property type="term" value="C:outer membrane-bounded periplasmic space"/>
    <property type="evidence" value="ECO:0007669"/>
    <property type="project" value="InterPro"/>
</dbReference>
<dbReference type="PROSITE" id="PS00194">
    <property type="entry name" value="THIOREDOXIN_1"/>
    <property type="match status" value="1"/>
</dbReference>
<organism evidence="9 10">
    <name type="scientific">Bartonella apis</name>
    <dbReference type="NCBI Taxonomy" id="1686310"/>
    <lineage>
        <taxon>Bacteria</taxon>
        <taxon>Pseudomonadati</taxon>
        <taxon>Pseudomonadota</taxon>
        <taxon>Alphaproteobacteria</taxon>
        <taxon>Hyphomicrobiales</taxon>
        <taxon>Bartonellaceae</taxon>
        <taxon>Bartonella</taxon>
    </lineage>
</organism>
<dbReference type="CDD" id="cd03010">
    <property type="entry name" value="TlpA_like_DsbE"/>
    <property type="match status" value="1"/>
</dbReference>
<dbReference type="Gene3D" id="3.40.30.10">
    <property type="entry name" value="Glutaredoxin"/>
    <property type="match status" value="1"/>
</dbReference>
<dbReference type="InterPro" id="IPR004799">
    <property type="entry name" value="Periplasmic_diS_OxRdtase_DsbE"/>
</dbReference>
<feature type="transmembrane region" description="Helical" evidence="7">
    <location>
        <begin position="12"/>
        <end position="31"/>
    </location>
</feature>
<dbReference type="PANTHER" id="PTHR42852:SF6">
    <property type="entry name" value="THIOL:DISULFIDE INTERCHANGE PROTEIN DSBE"/>
    <property type="match status" value="1"/>
</dbReference>
<proteinExistence type="inferred from homology"/>
<evidence type="ECO:0000256" key="1">
    <source>
        <dbReference type="ARBA" id="ARBA00004196"/>
    </source>
</evidence>
<dbReference type="InterPro" id="IPR036249">
    <property type="entry name" value="Thioredoxin-like_sf"/>
</dbReference>
<dbReference type="PANTHER" id="PTHR42852">
    <property type="entry name" value="THIOL:DISULFIDE INTERCHANGE PROTEIN DSBE"/>
    <property type="match status" value="1"/>
</dbReference>
<dbReference type="Pfam" id="PF08534">
    <property type="entry name" value="Redoxin"/>
    <property type="match status" value="1"/>
</dbReference>
<dbReference type="PROSITE" id="PS51352">
    <property type="entry name" value="THIOREDOXIN_2"/>
    <property type="match status" value="1"/>
</dbReference>
<comment type="subcellular location">
    <subcellularLocation>
        <location evidence="1">Cell envelope</location>
    </subcellularLocation>
</comment>
<evidence type="ECO:0000256" key="7">
    <source>
        <dbReference type="SAM" id="Phobius"/>
    </source>
</evidence>
<keyword evidence="7" id="KW-1133">Transmembrane helix</keyword>
<dbReference type="SUPFAM" id="SSF52833">
    <property type="entry name" value="Thioredoxin-like"/>
    <property type="match status" value="1"/>
</dbReference>
<keyword evidence="7" id="KW-0472">Membrane</keyword>
<dbReference type="GO" id="GO:0015036">
    <property type="term" value="F:disulfide oxidoreductase activity"/>
    <property type="evidence" value="ECO:0007669"/>
    <property type="project" value="InterPro"/>
</dbReference>
<dbReference type="EMBL" id="LXYT01000001">
    <property type="protein sequence ID" value="OLY44605.1"/>
    <property type="molecule type" value="Genomic_DNA"/>
</dbReference>
<keyword evidence="4" id="KW-1015">Disulfide bond</keyword>
<sequence length="206" mass="22713">MDAPKKKMSVPVIIALFGPFILFVVLVVIMFSHMETTNPDTANLVPNALAGKPAPATVLPLLGQAGSFNPDDFKGRVTLVNFWGSWCPPCRDEHPVLIEISKDKRFDLVGINYKDREENAIRFLDNFGSPFKLVGFDPSGRAAIDWGVYGPPETFLLNREGIIVYKHIGPLTPQIYKDETLPQIEKALSSNNSSSKNTSSSDNSAY</sequence>
<name>A0A1R0FCB5_9HYPH</name>
<keyword evidence="3" id="KW-0201">Cytochrome c-type biogenesis</keyword>
<dbReference type="InterPro" id="IPR050553">
    <property type="entry name" value="Thioredoxin_ResA/DsbE_sf"/>
</dbReference>
<evidence type="ECO:0000256" key="2">
    <source>
        <dbReference type="ARBA" id="ARBA00007758"/>
    </source>
</evidence>
<dbReference type="OrthoDB" id="9799347at2"/>
<dbReference type="InterPro" id="IPR013766">
    <property type="entry name" value="Thioredoxin_domain"/>
</dbReference>
<keyword evidence="5" id="KW-0676">Redox-active center</keyword>
<dbReference type="InterPro" id="IPR013740">
    <property type="entry name" value="Redoxin"/>
</dbReference>
<dbReference type="GO" id="GO:0017004">
    <property type="term" value="P:cytochrome complex assembly"/>
    <property type="evidence" value="ECO:0007669"/>
    <property type="project" value="UniProtKB-KW"/>
</dbReference>
<accession>A0A1R0FCB5</accession>
<evidence type="ECO:0000256" key="5">
    <source>
        <dbReference type="ARBA" id="ARBA00023284"/>
    </source>
</evidence>
<comment type="caution">
    <text evidence="9">The sequence shown here is derived from an EMBL/GenBank/DDBJ whole genome shotgun (WGS) entry which is preliminary data.</text>
</comment>
<keyword evidence="7" id="KW-0812">Transmembrane</keyword>
<evidence type="ECO:0000256" key="6">
    <source>
        <dbReference type="SAM" id="MobiDB-lite"/>
    </source>
</evidence>
<evidence type="ECO:0000313" key="10">
    <source>
        <dbReference type="Proteomes" id="UP000187344"/>
    </source>
</evidence>
<reference evidence="9 10" key="1">
    <citation type="submission" date="2016-12" db="EMBL/GenBank/DDBJ databases">
        <title>Comparative genomics of Bartonella apis.</title>
        <authorList>
            <person name="Engel P."/>
        </authorList>
    </citation>
    <scope>NUCLEOTIDE SEQUENCE [LARGE SCALE GENOMIC DNA]</scope>
    <source>
        <strain evidence="9 10">PEB0149</strain>
    </source>
</reference>
<feature type="domain" description="Thioredoxin" evidence="8">
    <location>
        <begin position="48"/>
        <end position="189"/>
    </location>
</feature>
<feature type="region of interest" description="Disordered" evidence="6">
    <location>
        <begin position="187"/>
        <end position="206"/>
    </location>
</feature>
<dbReference type="InterPro" id="IPR017937">
    <property type="entry name" value="Thioredoxin_CS"/>
</dbReference>
<protein>
    <submittedName>
        <fullName evidence="9">Cytochrome c biogenesis protein CcmG, thiol:disulfide interchange protein DsbE</fullName>
    </submittedName>
</protein>
<dbReference type="Proteomes" id="UP000187344">
    <property type="component" value="Unassembled WGS sequence"/>
</dbReference>
<evidence type="ECO:0000256" key="3">
    <source>
        <dbReference type="ARBA" id="ARBA00022748"/>
    </source>
</evidence>
<dbReference type="AlphaFoldDB" id="A0A1R0FCB5"/>
<evidence type="ECO:0000256" key="4">
    <source>
        <dbReference type="ARBA" id="ARBA00023157"/>
    </source>
</evidence>
<evidence type="ECO:0000313" key="9">
    <source>
        <dbReference type="EMBL" id="OLY44605.1"/>
    </source>
</evidence>
<dbReference type="RefSeq" id="WP_075869713.1">
    <property type="nucleotide sequence ID" value="NZ_CAMLCQ010000073.1"/>
</dbReference>
<dbReference type="NCBIfam" id="TIGR00385">
    <property type="entry name" value="dsbE"/>
    <property type="match status" value="1"/>
</dbReference>
<feature type="compositionally biased region" description="Low complexity" evidence="6">
    <location>
        <begin position="189"/>
        <end position="206"/>
    </location>
</feature>
<gene>
    <name evidence="9" type="ORF">PEB0149_020770</name>
</gene>
<comment type="similarity">
    <text evidence="2">Belongs to the thioredoxin family. DsbE subfamily.</text>
</comment>
<keyword evidence="10" id="KW-1185">Reference proteome</keyword>
<evidence type="ECO:0000259" key="8">
    <source>
        <dbReference type="PROSITE" id="PS51352"/>
    </source>
</evidence>